<sequence>MAKYFQKAVLMTAALYAVFFFLPYSWQFIYAEEIVYVLSTNGVGAVLESPSLFLTIYSILYVLSLLGLYSYKKWAKWLFITLIAFQLLIAPYVLGVSVSVYLDMSLGYLLSLFEGALLLMLFSDEISSKLK</sequence>
<comment type="caution">
    <text evidence="2">The sequence shown here is derived from an EMBL/GenBank/DDBJ whole genome shotgun (WGS) entry which is preliminary data.</text>
</comment>
<keyword evidence="1" id="KW-0472">Membrane</keyword>
<evidence type="ECO:0000256" key="1">
    <source>
        <dbReference type="SAM" id="Phobius"/>
    </source>
</evidence>
<dbReference type="EMBL" id="PIQE01000001">
    <property type="protein sequence ID" value="RUO74907.1"/>
    <property type="molecule type" value="Genomic_DNA"/>
</dbReference>
<feature type="transmembrane region" description="Helical" evidence="1">
    <location>
        <begin position="77"/>
        <end position="94"/>
    </location>
</feature>
<proteinExistence type="predicted"/>
<reference evidence="3" key="1">
    <citation type="journal article" date="2018" name="Front. Microbiol.">
        <title>Genome-Based Analysis Reveals the Taxonomy and Diversity of the Family Idiomarinaceae.</title>
        <authorList>
            <person name="Liu Y."/>
            <person name="Lai Q."/>
            <person name="Shao Z."/>
        </authorList>
    </citation>
    <scope>NUCLEOTIDE SEQUENCE [LARGE SCALE GENOMIC DNA]</scope>
    <source>
        <strain evidence="3">c121</strain>
    </source>
</reference>
<feature type="transmembrane region" description="Helical" evidence="1">
    <location>
        <begin position="51"/>
        <end position="70"/>
    </location>
</feature>
<evidence type="ECO:0000313" key="2">
    <source>
        <dbReference type="EMBL" id="RUO74907.1"/>
    </source>
</evidence>
<keyword evidence="3" id="KW-1185">Reference proteome</keyword>
<gene>
    <name evidence="2" type="ORF">CWI80_06145</name>
</gene>
<feature type="transmembrane region" description="Helical" evidence="1">
    <location>
        <begin position="100"/>
        <end position="122"/>
    </location>
</feature>
<organism evidence="2 3">
    <name type="scientific">Pseudidiomarina sediminum</name>
    <dbReference type="NCBI Taxonomy" id="431675"/>
    <lineage>
        <taxon>Bacteria</taxon>
        <taxon>Pseudomonadati</taxon>
        <taxon>Pseudomonadota</taxon>
        <taxon>Gammaproteobacteria</taxon>
        <taxon>Alteromonadales</taxon>
        <taxon>Idiomarinaceae</taxon>
        <taxon>Pseudidiomarina</taxon>
    </lineage>
</organism>
<keyword evidence="1" id="KW-1133">Transmembrane helix</keyword>
<dbReference type="RefSeq" id="WP_026861273.1">
    <property type="nucleotide sequence ID" value="NZ_PIQE01000001.1"/>
</dbReference>
<keyword evidence="1" id="KW-0812">Transmembrane</keyword>
<evidence type="ECO:0000313" key="3">
    <source>
        <dbReference type="Proteomes" id="UP000287022"/>
    </source>
</evidence>
<name>A0A432ZAC3_9GAMM</name>
<dbReference type="Proteomes" id="UP000287022">
    <property type="component" value="Unassembled WGS sequence"/>
</dbReference>
<accession>A0A432ZAC3</accession>
<dbReference type="AlphaFoldDB" id="A0A432ZAC3"/>
<protein>
    <submittedName>
        <fullName evidence="2">Uncharacterized protein</fullName>
    </submittedName>
</protein>